<dbReference type="SMART" id="SM00320">
    <property type="entry name" value="WD40"/>
    <property type="match status" value="3"/>
</dbReference>
<evidence type="ECO:0000256" key="1">
    <source>
        <dbReference type="ARBA" id="ARBA00022553"/>
    </source>
</evidence>
<evidence type="ECO:0000256" key="2">
    <source>
        <dbReference type="ARBA" id="ARBA00022574"/>
    </source>
</evidence>
<feature type="repeat" description="WD" evidence="4">
    <location>
        <begin position="353"/>
        <end position="394"/>
    </location>
</feature>
<dbReference type="InterPro" id="IPR019775">
    <property type="entry name" value="WD40_repeat_CS"/>
</dbReference>
<feature type="region of interest" description="Disordered" evidence="5">
    <location>
        <begin position="25"/>
        <end position="70"/>
    </location>
</feature>
<dbReference type="PROSITE" id="PS00678">
    <property type="entry name" value="WD_REPEATS_1"/>
    <property type="match status" value="2"/>
</dbReference>
<reference evidence="6 7" key="1">
    <citation type="journal article" date="2020" name="bioRxiv">
        <title>Metabolic contributions of an alphaproteobacterial endosymbiont in the apicomplexan Cardiosporidium cionae.</title>
        <authorList>
            <person name="Hunter E.S."/>
            <person name="Paight C.J."/>
            <person name="Lane C.E."/>
        </authorList>
    </citation>
    <scope>NUCLEOTIDE SEQUENCE [LARGE SCALE GENOMIC DNA]</scope>
    <source>
        <strain evidence="6">ESH_2018</strain>
    </source>
</reference>
<dbReference type="PANTHER" id="PTHR14091:SF0">
    <property type="entry name" value="PERIODIC TRYPTOPHAN PROTEIN 1 HOMOLOG"/>
    <property type="match status" value="1"/>
</dbReference>
<dbReference type="PANTHER" id="PTHR14091">
    <property type="entry name" value="PERIODIC TRYPTOPHAN PROTEIN 1"/>
    <property type="match status" value="1"/>
</dbReference>
<gene>
    <name evidence="6" type="ORF">IE077_000875</name>
</gene>
<evidence type="ECO:0000256" key="4">
    <source>
        <dbReference type="PROSITE-ProRule" id="PRU00221"/>
    </source>
</evidence>
<evidence type="ECO:0000256" key="5">
    <source>
        <dbReference type="SAM" id="MobiDB-lite"/>
    </source>
</evidence>
<dbReference type="PROSITE" id="PS50082">
    <property type="entry name" value="WD_REPEATS_2"/>
    <property type="match status" value="3"/>
</dbReference>
<keyword evidence="7" id="KW-1185">Reference proteome</keyword>
<feature type="compositionally biased region" description="Polar residues" evidence="5">
    <location>
        <begin position="37"/>
        <end position="47"/>
    </location>
</feature>
<proteinExistence type="predicted"/>
<dbReference type="InterPro" id="IPR001680">
    <property type="entry name" value="WD40_rpt"/>
</dbReference>
<keyword evidence="2 4" id="KW-0853">WD repeat</keyword>
<dbReference type="InterPro" id="IPR036322">
    <property type="entry name" value="WD40_repeat_dom_sf"/>
</dbReference>
<dbReference type="InterPro" id="IPR020472">
    <property type="entry name" value="WD40_PAC1"/>
</dbReference>
<feature type="repeat" description="WD" evidence="4">
    <location>
        <begin position="232"/>
        <end position="255"/>
    </location>
</feature>
<dbReference type="InterPro" id="IPR044285">
    <property type="entry name" value="PWP1"/>
</dbReference>
<evidence type="ECO:0000313" key="6">
    <source>
        <dbReference type="EMBL" id="KAF8822164.1"/>
    </source>
</evidence>
<keyword evidence="3" id="KW-0677">Repeat</keyword>
<comment type="caution">
    <text evidence="6">The sequence shown here is derived from an EMBL/GenBank/DDBJ whole genome shotgun (WGS) entry which is preliminary data.</text>
</comment>
<evidence type="ECO:0000313" key="7">
    <source>
        <dbReference type="Proteomes" id="UP000823046"/>
    </source>
</evidence>
<name>A0ABQ7JE58_9APIC</name>
<organism evidence="6 7">
    <name type="scientific">Cardiosporidium cionae</name>
    <dbReference type="NCBI Taxonomy" id="476202"/>
    <lineage>
        <taxon>Eukaryota</taxon>
        <taxon>Sar</taxon>
        <taxon>Alveolata</taxon>
        <taxon>Apicomplexa</taxon>
        <taxon>Aconoidasida</taxon>
        <taxon>Nephromycida</taxon>
        <taxon>Cardiosporidium</taxon>
    </lineage>
</organism>
<dbReference type="Pfam" id="PF00400">
    <property type="entry name" value="WD40"/>
    <property type="match status" value="3"/>
</dbReference>
<dbReference type="SUPFAM" id="SSF50978">
    <property type="entry name" value="WD40 repeat-like"/>
    <property type="match status" value="1"/>
</dbReference>
<protein>
    <submittedName>
        <fullName evidence="6">WD domain, G-beta repeat-containing protein</fullName>
    </submittedName>
</protein>
<dbReference type="PROSITE" id="PS50294">
    <property type="entry name" value="WD_REPEATS_REGION"/>
    <property type="match status" value="1"/>
</dbReference>
<dbReference type="Gene3D" id="2.130.10.10">
    <property type="entry name" value="YVTN repeat-like/Quinoprotein amine dehydrogenase"/>
    <property type="match status" value="1"/>
</dbReference>
<feature type="repeat" description="WD" evidence="4">
    <location>
        <begin position="256"/>
        <end position="298"/>
    </location>
</feature>
<keyword evidence="1" id="KW-0597">Phosphoprotein</keyword>
<dbReference type="InterPro" id="IPR015943">
    <property type="entry name" value="WD40/YVTN_repeat-like_dom_sf"/>
</dbReference>
<dbReference type="PRINTS" id="PR00320">
    <property type="entry name" value="GPROTEINBRPT"/>
</dbReference>
<sequence>MSTTMVSTVLWIPPGSLDRFPYSYYSNSKENDGVEESSATDNTNVSGRNAKKKRERKSADLEDTDDEDDTTVERFFDLPELTSNAFPIDPNLNLMDHDTDDDEANEIREDDCVLVATSAERDAATMEVYVYNEKEGNFYVHHDIIIPENPLCSEYVQVSTSNPFKAMVAIGSCDPSIQLWDLNCIDRLDPTFSLINTPKKAKRKSKSSTSSATEALQSSVMALHASPLHIHLLASGSADACVRIWDLSTRACLSSYKHHTDKVQAVKWHPIEGSILLSTSFDRKVYLMDTRQGQSVPFATLPADAECALWNRHRPMECLVGCEDGHLLSMDIRNISLPSQTMEQTNTSILASFTAHESAITGLADSAVENMLVSCSLDGIAKVWDLPTLSVKSTENTKPIVQKALKAGPLFCCNSNIDIATLFSFGGEFPVIWDVRESEPIREAFHLSWFSED</sequence>
<dbReference type="EMBL" id="JADAQX010000076">
    <property type="protein sequence ID" value="KAF8822164.1"/>
    <property type="molecule type" value="Genomic_DNA"/>
</dbReference>
<dbReference type="Proteomes" id="UP000823046">
    <property type="component" value="Unassembled WGS sequence"/>
</dbReference>
<accession>A0ABQ7JE58</accession>
<evidence type="ECO:0000256" key="3">
    <source>
        <dbReference type="ARBA" id="ARBA00022737"/>
    </source>
</evidence>
<feature type="compositionally biased region" description="Acidic residues" evidence="5">
    <location>
        <begin position="61"/>
        <end position="70"/>
    </location>
</feature>